<dbReference type="InterPro" id="IPR020084">
    <property type="entry name" value="NUDIX_hydrolase_CS"/>
</dbReference>
<dbReference type="STRING" id="1908260.BKK50_07250"/>
<dbReference type="GO" id="GO:0019693">
    <property type="term" value="P:ribose phosphate metabolic process"/>
    <property type="evidence" value="ECO:0007669"/>
    <property type="project" value="TreeGrafter"/>
</dbReference>
<dbReference type="GO" id="GO:0005829">
    <property type="term" value="C:cytosol"/>
    <property type="evidence" value="ECO:0007669"/>
    <property type="project" value="TreeGrafter"/>
</dbReference>
<evidence type="ECO:0000313" key="5">
    <source>
        <dbReference type="EMBL" id="OOF42273.1"/>
    </source>
</evidence>
<dbReference type="FunFam" id="3.90.79.10:FF:000006">
    <property type="entry name" value="ADP compounds hydrolase NudE"/>
    <property type="match status" value="1"/>
</dbReference>
<dbReference type="Pfam" id="PF00293">
    <property type="entry name" value="NUDIX"/>
    <property type="match status" value="1"/>
</dbReference>
<evidence type="ECO:0000259" key="4">
    <source>
        <dbReference type="PROSITE" id="PS51462"/>
    </source>
</evidence>
<dbReference type="InterPro" id="IPR020476">
    <property type="entry name" value="Nudix_hydrolase"/>
</dbReference>
<dbReference type="Gene3D" id="3.90.79.10">
    <property type="entry name" value="Nucleoside Triphosphate Pyrophosphohydrolase"/>
    <property type="match status" value="1"/>
</dbReference>
<dbReference type="NCBIfam" id="NF008736">
    <property type="entry name" value="PRK11762.1"/>
    <property type="match status" value="1"/>
</dbReference>
<comment type="caution">
    <text evidence="5">The sequence shown here is derived from an EMBL/GenBank/DDBJ whole genome shotgun (WGS) entry which is preliminary data.</text>
</comment>
<sequence>MVSQNTGKPMLSNIQKNLPQILSTRTVAKSRLFEIQAVDLVFSNGEKRTYERFKPGAHQAVMMVPIEGDALLMIREYAVGTERYELSFPKGGVDAGETPEEAANRELKEEIGVGAKHIHFLRTVITSPSYMRNPMHIFIVQDFYPCKLEGDEPEPLELVRFPLAKLDELIAHPDFNEARNLTALYALRDYLNSLG</sequence>
<dbReference type="PANTHER" id="PTHR11839:SF12">
    <property type="entry name" value="ADP COMPOUNDS HYDROLASE NUDE"/>
    <property type="match status" value="1"/>
</dbReference>
<comment type="cofactor">
    <cofactor evidence="1">
        <name>Mg(2+)</name>
        <dbReference type="ChEBI" id="CHEBI:18420"/>
    </cofactor>
</comment>
<name>A0A1V3ILN3_9PAST</name>
<comment type="similarity">
    <text evidence="3">Belongs to the Nudix hydrolase family.</text>
</comment>
<dbReference type="InterPro" id="IPR015797">
    <property type="entry name" value="NUDIX_hydrolase-like_dom_sf"/>
</dbReference>
<feature type="domain" description="Nudix hydrolase" evidence="4">
    <location>
        <begin position="56"/>
        <end position="183"/>
    </location>
</feature>
<dbReference type="EMBL" id="MLHJ01000064">
    <property type="protein sequence ID" value="OOF42273.1"/>
    <property type="molecule type" value="Genomic_DNA"/>
</dbReference>
<organism evidence="5 6">
    <name type="scientific">Rodentibacter rarus</name>
    <dbReference type="NCBI Taxonomy" id="1908260"/>
    <lineage>
        <taxon>Bacteria</taxon>
        <taxon>Pseudomonadati</taxon>
        <taxon>Pseudomonadota</taxon>
        <taxon>Gammaproteobacteria</taxon>
        <taxon>Pasteurellales</taxon>
        <taxon>Pasteurellaceae</taxon>
        <taxon>Rodentibacter</taxon>
    </lineage>
</organism>
<dbReference type="Proteomes" id="UP000189433">
    <property type="component" value="Unassembled WGS sequence"/>
</dbReference>
<dbReference type="InterPro" id="IPR000086">
    <property type="entry name" value="NUDIX_hydrolase_dom"/>
</dbReference>
<dbReference type="AlphaFoldDB" id="A0A1V3ILN3"/>
<dbReference type="PANTHER" id="PTHR11839">
    <property type="entry name" value="UDP/ADP-SUGAR PYROPHOSPHATASE"/>
    <property type="match status" value="1"/>
</dbReference>
<proteinExistence type="inferred from homology"/>
<evidence type="ECO:0000313" key="6">
    <source>
        <dbReference type="Proteomes" id="UP000189433"/>
    </source>
</evidence>
<dbReference type="PROSITE" id="PS00893">
    <property type="entry name" value="NUDIX_BOX"/>
    <property type="match status" value="1"/>
</dbReference>
<evidence type="ECO:0000256" key="2">
    <source>
        <dbReference type="ARBA" id="ARBA00022801"/>
    </source>
</evidence>
<gene>
    <name evidence="5" type="ORF">BKK50_07250</name>
</gene>
<protein>
    <submittedName>
        <fullName evidence="5">ADP compounds hydrolase NudE</fullName>
    </submittedName>
</protein>
<evidence type="ECO:0000256" key="3">
    <source>
        <dbReference type="RuleBase" id="RU003476"/>
    </source>
</evidence>
<dbReference type="GO" id="GO:0006753">
    <property type="term" value="P:nucleoside phosphate metabolic process"/>
    <property type="evidence" value="ECO:0007669"/>
    <property type="project" value="TreeGrafter"/>
</dbReference>
<accession>A0A1V3ILN3</accession>
<keyword evidence="2 3" id="KW-0378">Hydrolase</keyword>
<dbReference type="GO" id="GO:0019144">
    <property type="term" value="F:ADP-sugar diphosphatase activity"/>
    <property type="evidence" value="ECO:0007669"/>
    <property type="project" value="TreeGrafter"/>
</dbReference>
<evidence type="ECO:0000256" key="1">
    <source>
        <dbReference type="ARBA" id="ARBA00001946"/>
    </source>
</evidence>
<keyword evidence="6" id="KW-1185">Reference proteome</keyword>
<reference evidence="5 6" key="1">
    <citation type="submission" date="2016-10" db="EMBL/GenBank/DDBJ databases">
        <title>Rodentibacter gen. nov. and new species.</title>
        <authorList>
            <person name="Christensen H."/>
        </authorList>
    </citation>
    <scope>NUCLEOTIDE SEQUENCE [LARGE SCALE GENOMIC DNA]</scope>
    <source>
        <strain evidence="5 6">CCUG17206</strain>
    </source>
</reference>
<dbReference type="CDD" id="cd24156">
    <property type="entry name" value="NUDIX_ADPRase_NudE"/>
    <property type="match status" value="1"/>
</dbReference>
<dbReference type="PRINTS" id="PR00502">
    <property type="entry name" value="NUDIXFAMILY"/>
</dbReference>
<dbReference type="PROSITE" id="PS51462">
    <property type="entry name" value="NUDIX"/>
    <property type="match status" value="1"/>
</dbReference>
<dbReference type="SUPFAM" id="SSF55811">
    <property type="entry name" value="Nudix"/>
    <property type="match status" value="1"/>
</dbReference>